<gene>
    <name evidence="2" type="ORF">PBS001_LOCUS2955</name>
    <name evidence="1" type="ORF">PBS003_LOCUS397</name>
</gene>
<evidence type="ECO:0000313" key="4">
    <source>
        <dbReference type="Proteomes" id="UP001160483"/>
    </source>
</evidence>
<comment type="caution">
    <text evidence="1">The sequence shown here is derived from an EMBL/GenBank/DDBJ whole genome shotgun (WGS) entry which is preliminary data.</text>
</comment>
<dbReference type="EMBL" id="CAKLCB010000162">
    <property type="protein sequence ID" value="CAH0516277.1"/>
    <property type="molecule type" value="Genomic_DNA"/>
</dbReference>
<reference evidence="1 3" key="1">
    <citation type="submission" date="2021-11" db="EMBL/GenBank/DDBJ databases">
        <authorList>
            <person name="Islam A."/>
            <person name="Islam S."/>
            <person name="Flora M.S."/>
            <person name="Rahman M."/>
            <person name="Ziaur R.M."/>
            <person name="Epstein J.H."/>
            <person name="Hassan M."/>
            <person name="Klassen M."/>
            <person name="Woodard K."/>
            <person name="Webb A."/>
            <person name="Webby R.J."/>
            <person name="El Zowalaty M.E."/>
        </authorList>
    </citation>
    <scope>NUCLEOTIDE SEQUENCE</scope>
    <source>
        <strain evidence="2">Pbs1</strain>
        <strain evidence="1">Pbs3</strain>
    </source>
</reference>
<evidence type="ECO:0008006" key="5">
    <source>
        <dbReference type="Google" id="ProtNLM"/>
    </source>
</evidence>
<dbReference type="Proteomes" id="UP001158986">
    <property type="component" value="Unassembled WGS sequence"/>
</dbReference>
<protein>
    <recommendedName>
        <fullName evidence="5">Retrovirus-related Pol polyprotein from transposon TNT 1-94</fullName>
    </recommendedName>
</protein>
<dbReference type="EMBL" id="CAKKTJ010000085">
    <property type="protein sequence ID" value="CAH0473509.1"/>
    <property type="molecule type" value="Genomic_DNA"/>
</dbReference>
<evidence type="ECO:0000313" key="2">
    <source>
        <dbReference type="EMBL" id="CAH0516277.1"/>
    </source>
</evidence>
<sequence length="130" mass="14496">MMDEGDDVLAHINKIQTLAEQLDAVSAPVSEDDLAITLLGSLSDPYQFLITVLDSRADTLTCELVTSRLLHEDLKRKEQVGGVAGVKHSQGQTFMTNNHRKHRGGRQMQKLGLCLINQREPHLRKDTYCG</sequence>
<dbReference type="Proteomes" id="UP001160483">
    <property type="component" value="Unassembled WGS sequence"/>
</dbReference>
<proteinExistence type="predicted"/>
<evidence type="ECO:0000313" key="3">
    <source>
        <dbReference type="Proteomes" id="UP001158986"/>
    </source>
</evidence>
<name>A0AAU9KIB4_9STRA</name>
<evidence type="ECO:0000313" key="1">
    <source>
        <dbReference type="EMBL" id="CAH0473509.1"/>
    </source>
</evidence>
<organism evidence="1 4">
    <name type="scientific">Peronospora belbahrii</name>
    <dbReference type="NCBI Taxonomy" id="622444"/>
    <lineage>
        <taxon>Eukaryota</taxon>
        <taxon>Sar</taxon>
        <taxon>Stramenopiles</taxon>
        <taxon>Oomycota</taxon>
        <taxon>Peronosporomycetes</taxon>
        <taxon>Peronosporales</taxon>
        <taxon>Peronosporaceae</taxon>
        <taxon>Peronospora</taxon>
    </lineage>
</organism>
<accession>A0AAU9KIB4</accession>
<dbReference type="Pfam" id="PF14223">
    <property type="entry name" value="Retrotran_gag_2"/>
    <property type="match status" value="1"/>
</dbReference>
<keyword evidence="3" id="KW-1185">Reference proteome</keyword>
<dbReference type="AlphaFoldDB" id="A0AAU9KIB4"/>